<name>A7TGZ3_VANPO</name>
<proteinExistence type="predicted"/>
<dbReference type="PANTHER" id="PTHR42858">
    <property type="entry name" value="AMINOTRANSFERASE"/>
    <property type="match status" value="1"/>
</dbReference>
<dbReference type="EMBL" id="DS480389">
    <property type="protein sequence ID" value="EDO18445.1"/>
    <property type="molecule type" value="Genomic_DNA"/>
</dbReference>
<dbReference type="OMA" id="DFLQWPV"/>
<dbReference type="Gene3D" id="3.90.1150.10">
    <property type="entry name" value="Aspartate Aminotransferase, domain 1"/>
    <property type="match status" value="1"/>
</dbReference>
<dbReference type="eggNOG" id="KOG0634">
    <property type="taxonomic scope" value="Eukaryota"/>
</dbReference>
<dbReference type="InterPro" id="IPR015421">
    <property type="entry name" value="PyrdxlP-dep_Trfase_major"/>
</dbReference>
<dbReference type="PANTHER" id="PTHR42858:SF1">
    <property type="entry name" value="LD15494P"/>
    <property type="match status" value="1"/>
</dbReference>
<dbReference type="FunFam" id="3.40.640.10:FF:000080">
    <property type="entry name" value="Aminotransferase, putative"/>
    <property type="match status" value="1"/>
</dbReference>
<dbReference type="Proteomes" id="UP000000267">
    <property type="component" value="Unassembled WGS sequence"/>
</dbReference>
<evidence type="ECO:0000259" key="1">
    <source>
        <dbReference type="Pfam" id="PF00155"/>
    </source>
</evidence>
<dbReference type="GO" id="GO:0030170">
    <property type="term" value="F:pyridoxal phosphate binding"/>
    <property type="evidence" value="ECO:0007669"/>
    <property type="project" value="InterPro"/>
</dbReference>
<organism evidence="3">
    <name type="scientific">Vanderwaltozyma polyspora (strain ATCC 22028 / DSM 70294 / BCRC 21397 / CBS 2163 / NBRC 10782 / NRRL Y-8283 / UCD 57-17)</name>
    <name type="common">Kluyveromyces polysporus</name>
    <dbReference type="NCBI Taxonomy" id="436907"/>
    <lineage>
        <taxon>Eukaryota</taxon>
        <taxon>Fungi</taxon>
        <taxon>Dikarya</taxon>
        <taxon>Ascomycota</taxon>
        <taxon>Saccharomycotina</taxon>
        <taxon>Saccharomycetes</taxon>
        <taxon>Saccharomycetales</taxon>
        <taxon>Saccharomycetaceae</taxon>
        <taxon>Vanderwaltozyma</taxon>
    </lineage>
</organism>
<dbReference type="RefSeq" id="XP_001646303.1">
    <property type="nucleotide sequence ID" value="XM_001646253.1"/>
</dbReference>
<gene>
    <name evidence="2" type="ORF">Kpol_1032p39</name>
</gene>
<reference evidence="2 3" key="1">
    <citation type="journal article" date="2007" name="Proc. Natl. Acad. Sci. U.S.A.">
        <title>Independent sorting-out of thousands of duplicated gene pairs in two yeast species descended from a whole-genome duplication.</title>
        <authorList>
            <person name="Scannell D.R."/>
            <person name="Frank A.C."/>
            <person name="Conant G.C."/>
            <person name="Byrne K.P."/>
            <person name="Woolfit M."/>
            <person name="Wolfe K.H."/>
        </authorList>
    </citation>
    <scope>NUCLEOTIDE SEQUENCE [LARGE SCALE GENOMIC DNA]</scope>
    <source>
        <strain evidence="3">ATCC 22028 / DSM 70294 / BCRC 21397 / CBS 2163 / NBRC 10782 / NRRL Y-8283 / UCD 57-17</strain>
    </source>
</reference>
<protein>
    <recommendedName>
        <fullName evidence="1">Aminotransferase class I/classII large domain-containing protein</fullName>
    </recommendedName>
</protein>
<dbReference type="InParanoid" id="A7TGZ3"/>
<dbReference type="HOGENOM" id="CLU_017584_0_6_1"/>
<dbReference type="InterPro" id="IPR015424">
    <property type="entry name" value="PyrdxlP-dep_Trfase"/>
</dbReference>
<dbReference type="STRING" id="436907.A7TGZ3"/>
<dbReference type="FunCoup" id="A7TGZ3">
    <property type="interactions" value="86"/>
</dbReference>
<dbReference type="InterPro" id="IPR004839">
    <property type="entry name" value="Aminotransferase_I/II_large"/>
</dbReference>
<evidence type="ECO:0000313" key="3">
    <source>
        <dbReference type="Proteomes" id="UP000000267"/>
    </source>
</evidence>
<keyword evidence="3" id="KW-1185">Reference proteome</keyword>
<dbReference type="InterPro" id="IPR015422">
    <property type="entry name" value="PyrdxlP-dep_Trfase_small"/>
</dbReference>
<dbReference type="AlphaFoldDB" id="A7TGZ3"/>
<dbReference type="GO" id="GO:0047536">
    <property type="term" value="F:2-aminoadipate transaminase activity"/>
    <property type="evidence" value="ECO:0007669"/>
    <property type="project" value="EnsemblFungi"/>
</dbReference>
<dbReference type="CDD" id="cd00609">
    <property type="entry name" value="AAT_like"/>
    <property type="match status" value="1"/>
</dbReference>
<dbReference type="SUPFAM" id="SSF53383">
    <property type="entry name" value="PLP-dependent transferases"/>
    <property type="match status" value="1"/>
</dbReference>
<dbReference type="Pfam" id="PF00155">
    <property type="entry name" value="Aminotran_1_2"/>
    <property type="match status" value="1"/>
</dbReference>
<evidence type="ECO:0000313" key="2">
    <source>
        <dbReference type="EMBL" id="EDO18445.1"/>
    </source>
</evidence>
<dbReference type="OrthoDB" id="7042322at2759"/>
<feature type="domain" description="Aminotransferase class I/classII large" evidence="1">
    <location>
        <begin position="50"/>
        <end position="435"/>
    </location>
</feature>
<accession>A7TGZ3</accession>
<dbReference type="Gene3D" id="3.40.640.10">
    <property type="entry name" value="Type I PLP-dependent aspartate aminotransferase-like (Major domain)"/>
    <property type="match status" value="1"/>
</dbReference>
<sequence>MDSASPINFFKGHPSFRLLPNKEITKATEQLLLGENRDYDDDPLNRHPLTYGSNEGALWVRTAITEFVNEKAFKFDRDDKARSKPEYLNLTSGASYGVLNILLQATLPHTGVTKQAFIVSPTYFLINDCFIDAGFGGKLTAIDEKGEESIDLELLEAKLKHFESIDPNPVNENGKELSIIKNPIDISHLKKVYKYVIYVIPTYSNPSGKTYNLETRCKLIELARKYDMLIITDDVYDLLNYSINNDPDKFELPTPIKRFVHIDRETNNDESSYGNTVSNASFSKIIAPGLRFGYHESINKLLATQLSAGGANVSGGTPSQLTSMIVGTLLTNGDAEKILRNLIQTYCERADAMYNAMIKYLPKGTEIRKTEGGYFNWMKLTESYNALEVGKLAQDMYNIVLADGSNFEVIGDKRNLAQSYFRLSTSFLESEQIVEGIKLLGDVCQVYATQNNL</sequence>
<dbReference type="KEGG" id="vpo:Kpol_1032p39"/>
<dbReference type="GeneID" id="5546733"/>
<dbReference type="PhylomeDB" id="A7TGZ3"/>